<feature type="region of interest" description="Disordered" evidence="9">
    <location>
        <begin position="1"/>
        <end position="22"/>
    </location>
</feature>
<dbReference type="OMA" id="APRFFIT"/>
<protein>
    <recommendedName>
        <fullName evidence="4 8">Protein PNS1</fullName>
    </recommendedName>
</protein>
<keyword evidence="5 8" id="KW-0812">Transmembrane</keyword>
<evidence type="ECO:0000256" key="7">
    <source>
        <dbReference type="ARBA" id="ARBA00023136"/>
    </source>
</evidence>
<feature type="transmembrane region" description="Helical" evidence="8">
    <location>
        <begin position="83"/>
        <end position="108"/>
    </location>
</feature>
<dbReference type="Proteomes" id="UP000001997">
    <property type="component" value="Unassembled WGS sequence"/>
</dbReference>
<dbReference type="GO" id="GO:0005886">
    <property type="term" value="C:plasma membrane"/>
    <property type="evidence" value="ECO:0007669"/>
    <property type="project" value="UniProtKB-SubCell"/>
</dbReference>
<name>A5DHT8_PICGU</name>
<evidence type="ECO:0000256" key="3">
    <source>
        <dbReference type="ARBA" id="ARBA00007168"/>
    </source>
</evidence>
<dbReference type="InParanoid" id="A5DHT8"/>
<evidence type="ECO:0000256" key="4">
    <source>
        <dbReference type="ARBA" id="ARBA00015388"/>
    </source>
</evidence>
<feature type="transmembrane region" description="Helical" evidence="8">
    <location>
        <begin position="39"/>
        <end position="63"/>
    </location>
</feature>
<dbReference type="STRING" id="294746.A5DHT8"/>
<dbReference type="eggNOG" id="KOG1362">
    <property type="taxonomic scope" value="Eukaryota"/>
</dbReference>
<dbReference type="Pfam" id="PF04515">
    <property type="entry name" value="Choline_transpo"/>
    <property type="match status" value="1"/>
</dbReference>
<evidence type="ECO:0000313" key="11">
    <source>
        <dbReference type="Proteomes" id="UP000001997"/>
    </source>
</evidence>
<feature type="transmembrane region" description="Helical" evidence="8">
    <location>
        <begin position="182"/>
        <end position="202"/>
    </location>
</feature>
<keyword evidence="7 8" id="KW-0472">Membrane</keyword>
<dbReference type="EMBL" id="CH408157">
    <property type="protein sequence ID" value="EDK38741.2"/>
    <property type="molecule type" value="Genomic_DNA"/>
</dbReference>
<dbReference type="KEGG" id="pgu:PGUG_02839"/>
<dbReference type="VEuPathDB" id="FungiDB:PGUG_02839"/>
<comment type="caution">
    <text evidence="8">Lacks conserved residue(s) required for the propagation of feature annotation.</text>
</comment>
<dbReference type="PANTHER" id="PTHR12385">
    <property type="entry name" value="CHOLINE TRANSPORTER-LIKE (SLC FAMILY 44)"/>
    <property type="match status" value="1"/>
</dbReference>
<proteinExistence type="inferred from homology"/>
<organism evidence="10 11">
    <name type="scientific">Meyerozyma guilliermondii (strain ATCC 6260 / CBS 566 / DSM 6381 / JCM 1539 / NBRC 10279 / NRRL Y-324)</name>
    <name type="common">Yeast</name>
    <name type="synonym">Candida guilliermondii</name>
    <dbReference type="NCBI Taxonomy" id="294746"/>
    <lineage>
        <taxon>Eukaryota</taxon>
        <taxon>Fungi</taxon>
        <taxon>Dikarya</taxon>
        <taxon>Ascomycota</taxon>
        <taxon>Saccharomycotina</taxon>
        <taxon>Pichiomycetes</taxon>
        <taxon>Debaryomycetaceae</taxon>
        <taxon>Meyerozyma</taxon>
    </lineage>
</organism>
<dbReference type="RefSeq" id="XP_001485110.2">
    <property type="nucleotide sequence ID" value="XM_001485060.1"/>
</dbReference>
<evidence type="ECO:0000256" key="6">
    <source>
        <dbReference type="ARBA" id="ARBA00022989"/>
    </source>
</evidence>
<reference evidence="10 11" key="1">
    <citation type="journal article" date="2009" name="Nature">
        <title>Evolution of pathogenicity and sexual reproduction in eight Candida genomes.</title>
        <authorList>
            <person name="Butler G."/>
            <person name="Rasmussen M.D."/>
            <person name="Lin M.F."/>
            <person name="Santos M.A."/>
            <person name="Sakthikumar S."/>
            <person name="Munro C.A."/>
            <person name="Rheinbay E."/>
            <person name="Grabherr M."/>
            <person name="Forche A."/>
            <person name="Reedy J.L."/>
            <person name="Agrafioti I."/>
            <person name="Arnaud M.B."/>
            <person name="Bates S."/>
            <person name="Brown A.J."/>
            <person name="Brunke S."/>
            <person name="Costanzo M.C."/>
            <person name="Fitzpatrick D.A."/>
            <person name="de Groot P.W."/>
            <person name="Harris D."/>
            <person name="Hoyer L.L."/>
            <person name="Hube B."/>
            <person name="Klis F.M."/>
            <person name="Kodira C."/>
            <person name="Lennard N."/>
            <person name="Logue M.E."/>
            <person name="Martin R."/>
            <person name="Neiman A.M."/>
            <person name="Nikolaou E."/>
            <person name="Quail M.A."/>
            <person name="Quinn J."/>
            <person name="Santos M.C."/>
            <person name="Schmitzberger F.F."/>
            <person name="Sherlock G."/>
            <person name="Shah P."/>
            <person name="Silverstein K.A."/>
            <person name="Skrzypek M.S."/>
            <person name="Soll D."/>
            <person name="Staggs R."/>
            <person name="Stansfield I."/>
            <person name="Stumpf M.P."/>
            <person name="Sudbery P.E."/>
            <person name="Srikantha T."/>
            <person name="Zeng Q."/>
            <person name="Berman J."/>
            <person name="Berriman M."/>
            <person name="Heitman J."/>
            <person name="Gow N.A."/>
            <person name="Lorenz M.C."/>
            <person name="Birren B.W."/>
            <person name="Kellis M."/>
            <person name="Cuomo C.A."/>
        </authorList>
    </citation>
    <scope>NUCLEOTIDE SEQUENCE [LARGE SCALE GENOMIC DNA]</scope>
    <source>
        <strain evidence="11">ATCC 6260 / CBS 566 / DSM 6381 / JCM 1539 / NBRC 10279 / NRRL Y-324</strain>
    </source>
</reference>
<keyword evidence="11" id="KW-1185">Reference proteome</keyword>
<accession>A5DHT8</accession>
<evidence type="ECO:0000256" key="1">
    <source>
        <dbReference type="ARBA" id="ARBA00002957"/>
    </source>
</evidence>
<evidence type="ECO:0000256" key="5">
    <source>
        <dbReference type="ARBA" id="ARBA00022692"/>
    </source>
</evidence>
<gene>
    <name evidence="10" type="ORF">PGUG_02839</name>
</gene>
<feature type="transmembrane region" description="Helical" evidence="8">
    <location>
        <begin position="143"/>
        <end position="161"/>
    </location>
</feature>
<evidence type="ECO:0000256" key="9">
    <source>
        <dbReference type="SAM" id="MobiDB-lite"/>
    </source>
</evidence>
<dbReference type="HOGENOM" id="CLU_1343702_0_0_1"/>
<dbReference type="OrthoDB" id="44736at2759"/>
<feature type="transmembrane region" description="Helical" evidence="8">
    <location>
        <begin position="115"/>
        <end position="137"/>
    </location>
</feature>
<comment type="similarity">
    <text evidence="3 8">Belongs to the CTL (choline transporter-like) family.</text>
</comment>
<sequence length="204" mass="22895">MTGPPVRDIENQKQDYEKPVPDQSFDQSFKVEKPRFNDWPFALFFWAVVAGFIAVAGITLNALKKTYGLQGSSIYNSTNDFTLNTNTVILFGFVVVVGVVLSALVIVFARMAPRFFITSGLILNIILGLGTCIFYFVMHYYSAAIVFLVFTLFSAFCYWRARSRIPFSATVLEITIDVMKRYPSTLITSLIGILVSGLFSTLSW</sequence>
<dbReference type="PANTHER" id="PTHR12385:SF4">
    <property type="entry name" value="PROTEIN PNS1"/>
    <property type="match status" value="1"/>
</dbReference>
<keyword evidence="6 8" id="KW-1133">Transmembrane helix</keyword>
<evidence type="ECO:0000256" key="8">
    <source>
        <dbReference type="RuleBase" id="RU368066"/>
    </source>
</evidence>
<feature type="compositionally biased region" description="Basic and acidic residues" evidence="9">
    <location>
        <begin position="7"/>
        <end position="20"/>
    </location>
</feature>
<evidence type="ECO:0000313" key="10">
    <source>
        <dbReference type="EMBL" id="EDK38741.2"/>
    </source>
</evidence>
<dbReference type="AlphaFoldDB" id="A5DHT8"/>
<dbReference type="GeneID" id="5126875"/>
<comment type="subcellular location">
    <subcellularLocation>
        <location evidence="2 8">Cell membrane</location>
        <topology evidence="2 8">Multi-pass membrane protein</topology>
    </subcellularLocation>
</comment>
<dbReference type="GO" id="GO:0022857">
    <property type="term" value="F:transmembrane transporter activity"/>
    <property type="evidence" value="ECO:0007669"/>
    <property type="project" value="UniProtKB-UniRule"/>
</dbReference>
<evidence type="ECO:0000256" key="2">
    <source>
        <dbReference type="ARBA" id="ARBA00004651"/>
    </source>
</evidence>
<comment type="function">
    <text evidence="1 8">Probably involved in transport through the plasma membrane.</text>
</comment>
<dbReference type="InterPro" id="IPR007603">
    <property type="entry name" value="Choline_transptr-like"/>
</dbReference>